<accession>C5DJU8</accession>
<reference evidence="5 6" key="1">
    <citation type="journal article" date="2009" name="Genome Res.">
        <title>Comparative genomics of protoploid Saccharomycetaceae.</title>
        <authorList>
            <consortium name="The Genolevures Consortium"/>
            <person name="Souciet J.-L."/>
            <person name="Dujon B."/>
            <person name="Gaillardin C."/>
            <person name="Johnston M."/>
            <person name="Baret P.V."/>
            <person name="Cliften P."/>
            <person name="Sherman D.J."/>
            <person name="Weissenbach J."/>
            <person name="Westhof E."/>
            <person name="Wincker P."/>
            <person name="Jubin C."/>
            <person name="Poulain J."/>
            <person name="Barbe V."/>
            <person name="Segurens B."/>
            <person name="Artiguenave F."/>
            <person name="Anthouard V."/>
            <person name="Vacherie B."/>
            <person name="Val M.-E."/>
            <person name="Fulton R.S."/>
            <person name="Minx P."/>
            <person name="Wilson R."/>
            <person name="Durrens P."/>
            <person name="Jean G."/>
            <person name="Marck C."/>
            <person name="Martin T."/>
            <person name="Nikolski M."/>
            <person name="Rolland T."/>
            <person name="Seret M.-L."/>
            <person name="Casaregola S."/>
            <person name="Despons L."/>
            <person name="Fairhead C."/>
            <person name="Fischer G."/>
            <person name="Lafontaine I."/>
            <person name="Leh V."/>
            <person name="Lemaire M."/>
            <person name="de Montigny J."/>
            <person name="Neuveglise C."/>
            <person name="Thierry A."/>
            <person name="Blanc-Lenfle I."/>
            <person name="Bleykasten C."/>
            <person name="Diffels J."/>
            <person name="Fritsch E."/>
            <person name="Frangeul L."/>
            <person name="Goeffon A."/>
            <person name="Jauniaux N."/>
            <person name="Kachouri-Lafond R."/>
            <person name="Payen C."/>
            <person name="Potier S."/>
            <person name="Pribylova L."/>
            <person name="Ozanne C."/>
            <person name="Richard G.-F."/>
            <person name="Sacerdot C."/>
            <person name="Straub M.-L."/>
            <person name="Talla E."/>
        </authorList>
    </citation>
    <scope>NUCLEOTIDE SEQUENCE [LARGE SCALE GENOMIC DNA]</scope>
    <source>
        <strain evidence="6">ATCC 56472 / CBS 6340 / NRRL Y-8284</strain>
    </source>
</reference>
<dbReference type="InterPro" id="IPR013079">
    <property type="entry name" value="6Phosfructo_kin"/>
</dbReference>
<evidence type="ECO:0000313" key="6">
    <source>
        <dbReference type="Proteomes" id="UP000002036"/>
    </source>
</evidence>
<name>C5DJU8_LACTC</name>
<dbReference type="InParanoid" id="C5DJU8"/>
<dbReference type="eggNOG" id="KOG0234">
    <property type="taxonomic scope" value="Eukaryota"/>
</dbReference>
<feature type="region of interest" description="Disordered" evidence="3">
    <location>
        <begin position="32"/>
        <end position="90"/>
    </location>
</feature>
<dbReference type="GO" id="GO:0003873">
    <property type="term" value="F:6-phosphofructo-2-kinase activity"/>
    <property type="evidence" value="ECO:0007669"/>
    <property type="project" value="InterPro"/>
</dbReference>
<dbReference type="PANTHER" id="PTHR10606:SF1">
    <property type="entry name" value="6-PHOSPHOFRUCTO-2-KINASE 2"/>
    <property type="match status" value="1"/>
</dbReference>
<feature type="domain" description="6-phosphofructo-2-kinase" evidence="4">
    <location>
        <begin position="194"/>
        <end position="405"/>
    </location>
</feature>
<keyword evidence="2" id="KW-0067">ATP-binding</keyword>
<dbReference type="GO" id="GO:0006003">
    <property type="term" value="P:fructose 2,6-bisphosphate metabolic process"/>
    <property type="evidence" value="ECO:0007669"/>
    <property type="project" value="InterPro"/>
</dbReference>
<gene>
    <name evidence="5" type="ordered locus">KLTH0F19272g</name>
</gene>
<dbReference type="SUPFAM" id="SSF52540">
    <property type="entry name" value="P-loop containing nucleoside triphosphate hydrolases"/>
    <property type="match status" value="1"/>
</dbReference>
<dbReference type="AlphaFoldDB" id="C5DJU8"/>
<evidence type="ECO:0000256" key="3">
    <source>
        <dbReference type="SAM" id="MobiDB-lite"/>
    </source>
</evidence>
<dbReference type="Gene3D" id="3.40.50.300">
    <property type="entry name" value="P-loop containing nucleotide triphosphate hydrolases"/>
    <property type="match status" value="1"/>
</dbReference>
<protein>
    <submittedName>
        <fullName evidence="5">KLTH0F19272p</fullName>
    </submittedName>
</protein>
<dbReference type="InterPro" id="IPR027417">
    <property type="entry name" value="P-loop_NTPase"/>
</dbReference>
<dbReference type="OrthoDB" id="267323at2759"/>
<dbReference type="HOGENOM" id="CLU_041936_0_0_1"/>
<keyword evidence="1" id="KW-0547">Nucleotide-binding</keyword>
<dbReference type="GO" id="GO:0005829">
    <property type="term" value="C:cytosol"/>
    <property type="evidence" value="ECO:0007669"/>
    <property type="project" value="TreeGrafter"/>
</dbReference>
<feature type="compositionally biased region" description="Basic and acidic residues" evidence="3">
    <location>
        <begin position="65"/>
        <end position="79"/>
    </location>
</feature>
<dbReference type="GeneID" id="8293260"/>
<evidence type="ECO:0000256" key="2">
    <source>
        <dbReference type="ARBA" id="ARBA00022840"/>
    </source>
</evidence>
<evidence type="ECO:0000259" key="4">
    <source>
        <dbReference type="Pfam" id="PF01591"/>
    </source>
</evidence>
<dbReference type="PANTHER" id="PTHR10606">
    <property type="entry name" value="6-PHOSPHOFRUCTO-2-KINASE/FRUCTOSE-2,6-BISPHOSPHATASE"/>
    <property type="match status" value="1"/>
</dbReference>
<dbReference type="STRING" id="559295.C5DJU8"/>
<evidence type="ECO:0000256" key="1">
    <source>
        <dbReference type="ARBA" id="ARBA00022741"/>
    </source>
</evidence>
<keyword evidence="6" id="KW-1185">Reference proteome</keyword>
<dbReference type="FunCoup" id="C5DJU8">
    <property type="interactions" value="95"/>
</dbReference>
<feature type="compositionally biased region" description="Basic and acidic residues" evidence="3">
    <location>
        <begin position="37"/>
        <end position="52"/>
    </location>
</feature>
<proteinExistence type="predicted"/>
<dbReference type="Pfam" id="PF01591">
    <property type="entry name" value="6PF2K"/>
    <property type="match status" value="1"/>
</dbReference>
<dbReference type="GO" id="GO:0004331">
    <property type="term" value="F:fructose-2,6-bisphosphate 2-phosphatase activity"/>
    <property type="evidence" value="ECO:0007669"/>
    <property type="project" value="TreeGrafter"/>
</dbReference>
<dbReference type="GO" id="GO:0005524">
    <property type="term" value="F:ATP binding"/>
    <property type="evidence" value="ECO:0007669"/>
    <property type="project" value="UniProtKB-KW"/>
</dbReference>
<organism evidence="5 6">
    <name type="scientific">Lachancea thermotolerans (strain ATCC 56472 / CBS 6340 / NRRL Y-8284)</name>
    <name type="common">Yeast</name>
    <name type="synonym">Kluyveromyces thermotolerans</name>
    <dbReference type="NCBI Taxonomy" id="559295"/>
    <lineage>
        <taxon>Eukaryota</taxon>
        <taxon>Fungi</taxon>
        <taxon>Dikarya</taxon>
        <taxon>Ascomycota</taxon>
        <taxon>Saccharomycotina</taxon>
        <taxon>Saccharomycetes</taxon>
        <taxon>Saccharomycetales</taxon>
        <taxon>Saccharomycetaceae</taxon>
        <taxon>Lachancea</taxon>
    </lineage>
</organism>
<sequence>MSPQLSEYWNRQLPLTPAAGALLDATENSLTGLTVTRKQERRNPNLEEKPTTELRPSARATGRLNETDVQAKNRPEHPDLPASCIREQPPRYPRLGSIAVQTPIRKYPKSDSKKIGAMISEELYDSGSTATSTNSLFSLNRRASYSSVIDHYLEEAEDEPTALTLNYSSRNRRSSVAAPAMAQAPDPLPTPPANDKLVVILVGLPASGKSTVSNHLIQYLGHNPATQHMRCKIFNAGQVRRKLSCRGRPMMLANNSSEDLFNPKNSQKKEQYARLTLEQMFSDLDKDLCDIAIFDATNSTEKRRAFLFQEMRLYNADLSREFHITPLVFQVSCAERNFVRFNIHNKTFNQDYFDKPYEFAVRDFARRLSHYYSQFTPFSTPEFNSQMAENKLINDDNGLFWFSIVNAGQSDQSDFSACHFPPKASKLLFTLIKTIKTFVDTYGDVYGRPYIQHAGDFAKGIITRPTELTARASTTQVDVPYFSILNQIVNDDYFAQLSEASPL</sequence>
<dbReference type="EMBL" id="CU928170">
    <property type="protein sequence ID" value="CAR24587.1"/>
    <property type="molecule type" value="Genomic_DNA"/>
</dbReference>
<evidence type="ECO:0000313" key="5">
    <source>
        <dbReference type="EMBL" id="CAR24587.1"/>
    </source>
</evidence>
<dbReference type="KEGG" id="lth:KLTH0F19272g"/>
<dbReference type="GO" id="GO:0006000">
    <property type="term" value="P:fructose metabolic process"/>
    <property type="evidence" value="ECO:0007669"/>
    <property type="project" value="InterPro"/>
</dbReference>
<dbReference type="Proteomes" id="UP000002036">
    <property type="component" value="Chromosome F"/>
</dbReference>
<dbReference type="InterPro" id="IPR003094">
    <property type="entry name" value="6Pfruct_kin"/>
</dbReference>
<dbReference type="RefSeq" id="XP_002555024.1">
    <property type="nucleotide sequence ID" value="XM_002554978.1"/>
</dbReference>